<dbReference type="PANTHER" id="PTHR13318">
    <property type="entry name" value="PARTNER OF PAIRED, ISOFORM B-RELATED"/>
    <property type="match status" value="1"/>
</dbReference>
<keyword evidence="2" id="KW-1185">Reference proteome</keyword>
<dbReference type="Gene3D" id="3.80.10.10">
    <property type="entry name" value="Ribonuclease Inhibitor"/>
    <property type="match status" value="1"/>
</dbReference>
<dbReference type="OrthoDB" id="2305901at2759"/>
<proteinExistence type="predicted"/>
<evidence type="ECO:0008006" key="3">
    <source>
        <dbReference type="Google" id="ProtNLM"/>
    </source>
</evidence>
<name>A0A3D8QVW6_9EURO</name>
<dbReference type="EMBL" id="PVWQ01000013">
    <property type="protein sequence ID" value="RDW65831.1"/>
    <property type="molecule type" value="Genomic_DNA"/>
</dbReference>
<dbReference type="RefSeq" id="XP_026599934.1">
    <property type="nucleotide sequence ID" value="XM_026751586.1"/>
</dbReference>
<gene>
    <name evidence="1" type="ORF">DSM5745_09570</name>
</gene>
<evidence type="ECO:0000313" key="1">
    <source>
        <dbReference type="EMBL" id="RDW65831.1"/>
    </source>
</evidence>
<accession>A0A3D8QVW6</accession>
<dbReference type="PANTHER" id="PTHR13318:SF95">
    <property type="entry name" value="F-BOX PROTEIN YLR352W"/>
    <property type="match status" value="1"/>
</dbReference>
<protein>
    <recommendedName>
        <fullName evidence="3">F-box domain-containing protein</fullName>
    </recommendedName>
</protein>
<dbReference type="SUPFAM" id="SSF52047">
    <property type="entry name" value="RNI-like"/>
    <property type="match status" value="1"/>
</dbReference>
<evidence type="ECO:0000313" key="2">
    <source>
        <dbReference type="Proteomes" id="UP000256690"/>
    </source>
</evidence>
<dbReference type="GeneID" id="38119940"/>
<sequence>MEKIPPELLIEIFNHLCGSAQSLRVNRQWFQHLMPIIWKAVDDRHLSNVTRGRRQMYASAIKSLRLTYRGPRIHEKLGRLEFPRLNTLISDQGLLDRLANQCRQLSRIELSRLAPGVTTEPILHLLDKCSSLERISLHGDVLSDQVIRRLAQLRKLRKLKVGHYIEHDTIDAANLESIPQPFPSIEKLTIEGSELSLLSLGKIATLVRKTKKLDASLGYDPNPALNQHPLVPLTELRELKIRAQMTDSLSPHDFVTLTALPQLEVLIIWAEPFHRSTPSWDDHIRYLASGLPNLKVFSLICGAIGTTAKSLIALGECCQSLEKCKIPAMEFNILDLQLLQAPLFPKLKELTTGTFVPERGLNEVPEKHAMIFASQFPELSCIGYYDVKSDPDRCDFTASVHEAWSNNRTAEGKPPLREMNYLLDMSFDERAYLQW</sequence>
<organism evidence="1 2">
    <name type="scientific">Aspergillus mulundensis</name>
    <dbReference type="NCBI Taxonomy" id="1810919"/>
    <lineage>
        <taxon>Eukaryota</taxon>
        <taxon>Fungi</taxon>
        <taxon>Dikarya</taxon>
        <taxon>Ascomycota</taxon>
        <taxon>Pezizomycotina</taxon>
        <taxon>Eurotiomycetes</taxon>
        <taxon>Eurotiomycetidae</taxon>
        <taxon>Eurotiales</taxon>
        <taxon>Aspergillaceae</taxon>
        <taxon>Aspergillus</taxon>
        <taxon>Aspergillus subgen. Nidulantes</taxon>
    </lineage>
</organism>
<dbReference type="AlphaFoldDB" id="A0A3D8QVW6"/>
<dbReference type="GO" id="GO:0019005">
    <property type="term" value="C:SCF ubiquitin ligase complex"/>
    <property type="evidence" value="ECO:0007669"/>
    <property type="project" value="TreeGrafter"/>
</dbReference>
<reference evidence="1 2" key="1">
    <citation type="journal article" date="2018" name="IMA Fungus">
        <title>IMA Genome-F 9: Draft genome sequence of Annulohypoxylon stygium, Aspergillus mulundensis, Berkeleyomyces basicola (syn. Thielaviopsis basicola), Ceratocystis smalleyi, two Cercospora beticola strains, Coleophoma cylindrospora, Fusarium fracticaudum, Phialophora cf. hyalina, and Morchella septimelata.</title>
        <authorList>
            <person name="Wingfield B.D."/>
            <person name="Bills G.F."/>
            <person name="Dong Y."/>
            <person name="Huang W."/>
            <person name="Nel W.J."/>
            <person name="Swalarsk-Parry B.S."/>
            <person name="Vaghefi N."/>
            <person name="Wilken P.M."/>
            <person name="An Z."/>
            <person name="de Beer Z.W."/>
            <person name="De Vos L."/>
            <person name="Chen L."/>
            <person name="Duong T.A."/>
            <person name="Gao Y."/>
            <person name="Hammerbacher A."/>
            <person name="Kikkert J.R."/>
            <person name="Li Y."/>
            <person name="Li H."/>
            <person name="Li K."/>
            <person name="Li Q."/>
            <person name="Liu X."/>
            <person name="Ma X."/>
            <person name="Naidoo K."/>
            <person name="Pethybridge S.J."/>
            <person name="Sun J."/>
            <person name="Steenkamp E.T."/>
            <person name="van der Nest M.A."/>
            <person name="van Wyk S."/>
            <person name="Wingfield M.J."/>
            <person name="Xiong C."/>
            <person name="Yue Q."/>
            <person name="Zhang X."/>
        </authorList>
    </citation>
    <scope>NUCLEOTIDE SEQUENCE [LARGE SCALE GENOMIC DNA]</scope>
    <source>
        <strain evidence="1 2">DSM 5745</strain>
    </source>
</reference>
<dbReference type="GO" id="GO:0031146">
    <property type="term" value="P:SCF-dependent proteasomal ubiquitin-dependent protein catabolic process"/>
    <property type="evidence" value="ECO:0007669"/>
    <property type="project" value="TreeGrafter"/>
</dbReference>
<comment type="caution">
    <text evidence="1">The sequence shown here is derived from an EMBL/GenBank/DDBJ whole genome shotgun (WGS) entry which is preliminary data.</text>
</comment>
<dbReference type="Proteomes" id="UP000256690">
    <property type="component" value="Unassembled WGS sequence"/>
</dbReference>
<dbReference type="STRING" id="1810919.A0A3D8QVW6"/>
<dbReference type="InterPro" id="IPR032675">
    <property type="entry name" value="LRR_dom_sf"/>
</dbReference>